<dbReference type="SMART" id="SM01034">
    <property type="entry name" value="BLUF"/>
    <property type="match status" value="1"/>
</dbReference>
<evidence type="ECO:0000313" key="2">
    <source>
        <dbReference type="EMBL" id="MFM2720483.1"/>
    </source>
</evidence>
<dbReference type="SUPFAM" id="SSF54975">
    <property type="entry name" value="Acylphosphatase/BLUF domain-like"/>
    <property type="match status" value="1"/>
</dbReference>
<dbReference type="InterPro" id="IPR007024">
    <property type="entry name" value="BLUF_domain"/>
</dbReference>
<dbReference type="EMBL" id="JAROCE010000002">
    <property type="protein sequence ID" value="MFM2720483.1"/>
    <property type="molecule type" value="Genomic_DNA"/>
</dbReference>
<comment type="caution">
    <text evidence="2">The sequence shown here is derived from an EMBL/GenBank/DDBJ whole genome shotgun (WGS) entry which is preliminary data.</text>
</comment>
<accession>A0ABW9GFI5</accession>
<protein>
    <submittedName>
        <fullName evidence="2">BLUF domain-containing protein</fullName>
    </submittedName>
</protein>
<dbReference type="Pfam" id="PF04940">
    <property type="entry name" value="BLUF"/>
    <property type="match status" value="1"/>
</dbReference>
<reference evidence="2 3" key="1">
    <citation type="submission" date="2023-03" db="EMBL/GenBank/DDBJ databases">
        <title>MT1 and MT2 Draft Genomes of Novel Species.</title>
        <authorList>
            <person name="Venkateswaran K."/>
        </authorList>
    </citation>
    <scope>NUCLEOTIDE SEQUENCE [LARGE SCALE GENOMIC DNA]</scope>
    <source>
        <strain evidence="2 3">IF8SW-P5</strain>
    </source>
</reference>
<sequence>MTANLFSLTYSSTAAVPFDDDALAQLLEASRVSNVATDLSGLLLYRKGRFLQVLEGPEPAVRDAIDRIGNDPRHRDVRILVAEPIEKRRFADWTMGYEPIGAATTPPPAGFRDSFDDLDSGDETLTARALGELALWFRVRSVAAARRVA</sequence>
<feature type="domain" description="BLUF" evidence="1">
    <location>
        <begin position="5"/>
        <end position="96"/>
    </location>
</feature>
<dbReference type="Proteomes" id="UP001630303">
    <property type="component" value="Unassembled WGS sequence"/>
</dbReference>
<dbReference type="PROSITE" id="PS50925">
    <property type="entry name" value="BLUF"/>
    <property type="match status" value="1"/>
</dbReference>
<dbReference type="RefSeq" id="WP_408905448.1">
    <property type="nucleotide sequence ID" value="NZ_JAROCE010000002.1"/>
</dbReference>
<proteinExistence type="predicted"/>
<dbReference type="Gene3D" id="3.30.70.100">
    <property type="match status" value="1"/>
</dbReference>
<gene>
    <name evidence="2" type="ORF">P5G46_08200</name>
</gene>
<evidence type="ECO:0000313" key="3">
    <source>
        <dbReference type="Proteomes" id="UP001630303"/>
    </source>
</evidence>
<organism evidence="2 3">
    <name type="scientific">Microbacterium mcarthurae</name>
    <dbReference type="NCBI Taxonomy" id="3035918"/>
    <lineage>
        <taxon>Bacteria</taxon>
        <taxon>Bacillati</taxon>
        <taxon>Actinomycetota</taxon>
        <taxon>Actinomycetes</taxon>
        <taxon>Micrococcales</taxon>
        <taxon>Microbacteriaceae</taxon>
        <taxon>Microbacterium</taxon>
    </lineage>
</organism>
<evidence type="ECO:0000259" key="1">
    <source>
        <dbReference type="PROSITE" id="PS50925"/>
    </source>
</evidence>
<name>A0ABW9GFI5_9MICO</name>
<dbReference type="InterPro" id="IPR036046">
    <property type="entry name" value="Acylphosphatase-like_dom_sf"/>
</dbReference>
<keyword evidence="3" id="KW-1185">Reference proteome</keyword>